<evidence type="ECO:0000313" key="2">
    <source>
        <dbReference type="WBParaSite" id="Csp11.Scaffold58.g349.t1"/>
    </source>
</evidence>
<sequence length="94" mass="10711">MEQWISESREYEELKTHPVSKPIISIDDCHVTVSCEQGSELVIFDDIQNPVKFGEYSAEGICDSISQKWQVDDGNGFNTYDRMIGICVDYSNLI</sequence>
<protein>
    <submittedName>
        <fullName evidence="2">Phage protein</fullName>
    </submittedName>
</protein>
<dbReference type="eggNOG" id="ENOG502TJUN">
    <property type="taxonomic scope" value="Eukaryota"/>
</dbReference>
<dbReference type="WBParaSite" id="Csp11.Scaffold58.g349.t1">
    <property type="protein sequence ID" value="Csp11.Scaffold58.g349.t1"/>
    <property type="gene ID" value="Csp11.Scaffold58.g349"/>
</dbReference>
<organism evidence="1 2">
    <name type="scientific">Caenorhabditis tropicalis</name>
    <dbReference type="NCBI Taxonomy" id="1561998"/>
    <lineage>
        <taxon>Eukaryota</taxon>
        <taxon>Metazoa</taxon>
        <taxon>Ecdysozoa</taxon>
        <taxon>Nematoda</taxon>
        <taxon>Chromadorea</taxon>
        <taxon>Rhabditida</taxon>
        <taxon>Rhabditina</taxon>
        <taxon>Rhabditomorpha</taxon>
        <taxon>Rhabditoidea</taxon>
        <taxon>Rhabditidae</taxon>
        <taxon>Peloderinae</taxon>
        <taxon>Caenorhabditis</taxon>
    </lineage>
</organism>
<dbReference type="AlphaFoldDB" id="A0A1I7TCB8"/>
<reference evidence="2" key="1">
    <citation type="submission" date="2016-11" db="UniProtKB">
        <authorList>
            <consortium name="WormBaseParasite"/>
        </authorList>
    </citation>
    <scope>IDENTIFICATION</scope>
</reference>
<keyword evidence="1" id="KW-1185">Reference proteome</keyword>
<accession>A0A1I7TCB8</accession>
<proteinExistence type="predicted"/>
<evidence type="ECO:0000313" key="1">
    <source>
        <dbReference type="Proteomes" id="UP000095282"/>
    </source>
</evidence>
<name>A0A1I7TCB8_9PELO</name>
<dbReference type="Proteomes" id="UP000095282">
    <property type="component" value="Unplaced"/>
</dbReference>